<dbReference type="Gene3D" id="1.10.3290.10">
    <property type="entry name" value="Fido-like domain"/>
    <property type="match status" value="1"/>
</dbReference>
<reference evidence="2 3" key="1">
    <citation type="submission" date="2020-10" db="EMBL/GenBank/DDBJ databases">
        <title>Identification of Nocardia species via Next-generation sequencing and recognition of intraspecies genetic diversity.</title>
        <authorList>
            <person name="Li P."/>
            <person name="Li P."/>
            <person name="Lu B."/>
        </authorList>
    </citation>
    <scope>NUCLEOTIDE SEQUENCE [LARGE SCALE GENOMIC DNA]</scope>
    <source>
        <strain evidence="2 3">N-11</strain>
    </source>
</reference>
<dbReference type="Proteomes" id="UP000807309">
    <property type="component" value="Unassembled WGS sequence"/>
</dbReference>
<evidence type="ECO:0000313" key="2">
    <source>
        <dbReference type="EMBL" id="MBF6229600.1"/>
    </source>
</evidence>
<dbReference type="InterPro" id="IPR036597">
    <property type="entry name" value="Fido-like_dom_sf"/>
</dbReference>
<dbReference type="EMBL" id="JADLRE010000046">
    <property type="protein sequence ID" value="MBF6229600.1"/>
    <property type="molecule type" value="Genomic_DNA"/>
</dbReference>
<dbReference type="PANTHER" id="PTHR13504">
    <property type="entry name" value="FIDO DOMAIN-CONTAINING PROTEIN DDB_G0283145"/>
    <property type="match status" value="1"/>
</dbReference>
<evidence type="ECO:0000259" key="1">
    <source>
        <dbReference type="PROSITE" id="PS51459"/>
    </source>
</evidence>
<accession>A0ABS0CGY0</accession>
<dbReference type="InterPro" id="IPR003812">
    <property type="entry name" value="Fido"/>
</dbReference>
<dbReference type="PANTHER" id="PTHR13504:SF38">
    <property type="entry name" value="FIDO DOMAIN-CONTAINING PROTEIN"/>
    <property type="match status" value="1"/>
</dbReference>
<proteinExistence type="predicted"/>
<dbReference type="Pfam" id="PF02661">
    <property type="entry name" value="Fic"/>
    <property type="match status" value="1"/>
</dbReference>
<gene>
    <name evidence="2" type="ORF">IU470_31495</name>
</gene>
<dbReference type="InterPro" id="IPR040198">
    <property type="entry name" value="Fido_containing"/>
</dbReference>
<organism evidence="2 3">
    <name type="scientific">Nocardia abscessus</name>
    <dbReference type="NCBI Taxonomy" id="120957"/>
    <lineage>
        <taxon>Bacteria</taxon>
        <taxon>Bacillati</taxon>
        <taxon>Actinomycetota</taxon>
        <taxon>Actinomycetes</taxon>
        <taxon>Mycobacteriales</taxon>
        <taxon>Nocardiaceae</taxon>
        <taxon>Nocardia</taxon>
    </lineage>
</organism>
<dbReference type="RefSeq" id="WP_228783101.1">
    <property type="nucleotide sequence ID" value="NZ_JADLRE010000046.1"/>
</dbReference>
<dbReference type="PROSITE" id="PS51459">
    <property type="entry name" value="FIDO"/>
    <property type="match status" value="1"/>
</dbReference>
<comment type="caution">
    <text evidence="2">The sequence shown here is derived from an EMBL/GenBank/DDBJ whole genome shotgun (WGS) entry which is preliminary data.</text>
</comment>
<name>A0ABS0CGY0_9NOCA</name>
<evidence type="ECO:0000313" key="3">
    <source>
        <dbReference type="Proteomes" id="UP000807309"/>
    </source>
</evidence>
<feature type="domain" description="Fido" evidence="1">
    <location>
        <begin position="95"/>
        <end position="236"/>
    </location>
</feature>
<protein>
    <submittedName>
        <fullName evidence="2">Fic family protein</fullName>
    </submittedName>
</protein>
<dbReference type="SUPFAM" id="SSF140931">
    <property type="entry name" value="Fic-like"/>
    <property type="match status" value="1"/>
</dbReference>
<keyword evidence="3" id="KW-1185">Reference proteome</keyword>
<sequence>MHTPAQRALESSLLIDEPFLHVALAGRQKHPELLFGKGEWAGYLDARAFARRHGDRELTVPFMTELHERLSRFTAPNHGGVLAHGKRWGAHLHPFTDKEIAAVKANPYLELLSPETVPLRHGGIEYRLSSPEAIRNELQSMSSWYNEARNQPGADPYRIAAELQQRFVSIHPWNDYNGRSSRLLMNWSLERDGLPPSAVADFNKDLFSTPEEWADDVRAGSNAFGDRADRLERLGDTADPISVFDLEREHGRYLDRYGERELFIPGDAHDTNFYRSLLERLRGNGQ</sequence>